<dbReference type="GO" id="GO:0005524">
    <property type="term" value="F:ATP binding"/>
    <property type="evidence" value="ECO:0007669"/>
    <property type="project" value="UniProtKB-KW"/>
</dbReference>
<protein>
    <recommendedName>
        <fullName evidence="5">Cdc6 C-terminal domain-containing protein</fullName>
    </recommendedName>
</protein>
<dbReference type="InterPro" id="IPR036388">
    <property type="entry name" value="WH-like_DNA-bd_sf"/>
</dbReference>
<name>L9XDG7_9EURY</name>
<evidence type="ECO:0000313" key="6">
    <source>
        <dbReference type="EMBL" id="ELY59672.1"/>
    </source>
</evidence>
<dbReference type="GO" id="GO:0006260">
    <property type="term" value="P:DNA replication"/>
    <property type="evidence" value="ECO:0007669"/>
    <property type="project" value="UniProtKB-KW"/>
</dbReference>
<dbReference type="eggNOG" id="arCOG00468">
    <property type="taxonomic scope" value="Archaea"/>
</dbReference>
<evidence type="ECO:0000256" key="3">
    <source>
        <dbReference type="ARBA" id="ARBA00022840"/>
    </source>
</evidence>
<accession>L9XDG7</accession>
<feature type="region of interest" description="Disordered" evidence="4">
    <location>
        <begin position="73"/>
        <end position="98"/>
    </location>
</feature>
<evidence type="ECO:0000259" key="5">
    <source>
        <dbReference type="Pfam" id="PF09079"/>
    </source>
</evidence>
<dbReference type="RefSeq" id="WP_005554207.1">
    <property type="nucleotide sequence ID" value="NZ_AOIB01000014.1"/>
</dbReference>
<gene>
    <name evidence="6" type="ORF">C491_04871</name>
</gene>
<reference evidence="6 7" key="1">
    <citation type="journal article" date="2014" name="PLoS Genet.">
        <title>Phylogenetically driven sequencing of extremely halophilic archaea reveals strategies for static and dynamic osmo-response.</title>
        <authorList>
            <person name="Becker E.A."/>
            <person name="Seitzer P.M."/>
            <person name="Tritt A."/>
            <person name="Larsen D."/>
            <person name="Krusor M."/>
            <person name="Yao A.I."/>
            <person name="Wu D."/>
            <person name="Madern D."/>
            <person name="Eisen J.A."/>
            <person name="Darling A.E."/>
            <person name="Facciotti M.T."/>
        </authorList>
    </citation>
    <scope>NUCLEOTIDE SEQUENCE [LARGE SCALE GENOMIC DNA]</scope>
    <source>
        <strain evidence="6 7">DSM 10524</strain>
    </source>
</reference>
<dbReference type="Proteomes" id="UP000011688">
    <property type="component" value="Unassembled WGS sequence"/>
</dbReference>
<keyword evidence="1" id="KW-0235">DNA replication</keyword>
<dbReference type="EMBL" id="AOIB01000014">
    <property type="protein sequence ID" value="ELY59672.1"/>
    <property type="molecule type" value="Genomic_DNA"/>
</dbReference>
<comment type="caution">
    <text evidence="6">The sequence shown here is derived from an EMBL/GenBank/DDBJ whole genome shotgun (WGS) entry which is preliminary data.</text>
</comment>
<keyword evidence="2" id="KW-0547">Nucleotide-binding</keyword>
<evidence type="ECO:0000256" key="4">
    <source>
        <dbReference type="SAM" id="MobiDB-lite"/>
    </source>
</evidence>
<organism evidence="6 7">
    <name type="scientific">Natronococcus amylolyticus DSM 10524</name>
    <dbReference type="NCBI Taxonomy" id="1227497"/>
    <lineage>
        <taxon>Archaea</taxon>
        <taxon>Methanobacteriati</taxon>
        <taxon>Methanobacteriota</taxon>
        <taxon>Stenosarchaea group</taxon>
        <taxon>Halobacteria</taxon>
        <taxon>Halobacteriales</taxon>
        <taxon>Natrialbaceae</taxon>
        <taxon>Natronococcus</taxon>
    </lineage>
</organism>
<evidence type="ECO:0000256" key="2">
    <source>
        <dbReference type="ARBA" id="ARBA00022741"/>
    </source>
</evidence>
<evidence type="ECO:0000313" key="7">
    <source>
        <dbReference type="Proteomes" id="UP000011688"/>
    </source>
</evidence>
<proteinExistence type="predicted"/>
<dbReference type="Gene3D" id="1.10.10.10">
    <property type="entry name" value="Winged helix-like DNA-binding domain superfamily/Winged helix DNA-binding domain"/>
    <property type="match status" value="1"/>
</dbReference>
<sequence>MVASEAIDSLSLTEQLVLLAVADAHRNDETPAQTHEVRRSCRERLEDLESEVVGTVTEADVMRSLYRLEDEGIVEEVGTGERSPTGKGRPSYALSGSAETVYEDVSDRLL</sequence>
<keyword evidence="3" id="KW-0067">ATP-binding</keyword>
<feature type="domain" description="Cdc6 C-terminal" evidence="5">
    <location>
        <begin position="5"/>
        <end position="83"/>
    </location>
</feature>
<dbReference type="InterPro" id="IPR015163">
    <property type="entry name" value="Cdc6_C"/>
</dbReference>
<dbReference type="AlphaFoldDB" id="L9XDG7"/>
<keyword evidence="7" id="KW-1185">Reference proteome</keyword>
<dbReference type="OrthoDB" id="217868at2157"/>
<dbReference type="Pfam" id="PF09079">
    <property type="entry name" value="WHD_Cdc6"/>
    <property type="match status" value="1"/>
</dbReference>
<evidence type="ECO:0000256" key="1">
    <source>
        <dbReference type="ARBA" id="ARBA00022705"/>
    </source>
</evidence>